<keyword evidence="2" id="KW-1185">Reference proteome</keyword>
<protein>
    <submittedName>
        <fullName evidence="1">Uncharacterized protein</fullName>
    </submittedName>
</protein>
<dbReference type="Proteomes" id="UP001239111">
    <property type="component" value="Chromosome 2"/>
</dbReference>
<gene>
    <name evidence="1" type="ORF">QAD02_010458</name>
</gene>
<organism evidence="1 2">
    <name type="scientific">Eretmocerus hayati</name>
    <dbReference type="NCBI Taxonomy" id="131215"/>
    <lineage>
        <taxon>Eukaryota</taxon>
        <taxon>Metazoa</taxon>
        <taxon>Ecdysozoa</taxon>
        <taxon>Arthropoda</taxon>
        <taxon>Hexapoda</taxon>
        <taxon>Insecta</taxon>
        <taxon>Pterygota</taxon>
        <taxon>Neoptera</taxon>
        <taxon>Endopterygota</taxon>
        <taxon>Hymenoptera</taxon>
        <taxon>Apocrita</taxon>
        <taxon>Proctotrupomorpha</taxon>
        <taxon>Chalcidoidea</taxon>
        <taxon>Aphelinidae</taxon>
        <taxon>Aphelininae</taxon>
        <taxon>Eretmocerus</taxon>
    </lineage>
</organism>
<name>A0ACC2NUA3_9HYME</name>
<evidence type="ECO:0000313" key="1">
    <source>
        <dbReference type="EMBL" id="KAJ8674672.1"/>
    </source>
</evidence>
<dbReference type="EMBL" id="CM056742">
    <property type="protein sequence ID" value="KAJ8674672.1"/>
    <property type="molecule type" value="Genomic_DNA"/>
</dbReference>
<proteinExistence type="predicted"/>
<evidence type="ECO:0000313" key="2">
    <source>
        <dbReference type="Proteomes" id="UP001239111"/>
    </source>
</evidence>
<accession>A0ACC2NUA3</accession>
<comment type="caution">
    <text evidence="1">The sequence shown here is derived from an EMBL/GenBank/DDBJ whole genome shotgun (WGS) entry which is preliminary data.</text>
</comment>
<reference evidence="1" key="1">
    <citation type="submission" date="2023-04" db="EMBL/GenBank/DDBJ databases">
        <title>A chromosome-level genome assembly of the parasitoid wasp Eretmocerus hayati.</title>
        <authorList>
            <person name="Zhong Y."/>
            <person name="Liu S."/>
            <person name="Liu Y."/>
        </authorList>
    </citation>
    <scope>NUCLEOTIDE SEQUENCE</scope>
    <source>
        <strain evidence="1">ZJU_SS_LIU_2023</strain>
    </source>
</reference>
<sequence>MAYGVGGGGAQEVLWTCLCVGVTLGQYAQPTTTPVPILKQINRHNEDGSYSYGFEAADGSYKIESKYPTGEVYGKYGFVDDTGAVREIEYGASAKTGFEPAGTGINVPPPTVSGNSLTGDAKDDPDDDGQYREDPSIYHTDPRYTNGERYDPVPKQYNPIENHQLLQRPAYAPPSPAPIAR</sequence>